<sequence>MDSRNTPYRSEVSRWSPEDLADYFRRVSYISVQVFQLSVEKAIYVSCLTYCIVQYQNFRRVFGKPFLLAVPLNVVPNVLEQPCFQHIPKIISLYFPK</sequence>
<reference evidence="1" key="2">
    <citation type="submission" date="2025-09" db="UniProtKB">
        <authorList>
            <consortium name="Ensembl"/>
        </authorList>
    </citation>
    <scope>IDENTIFICATION</scope>
</reference>
<dbReference type="Ensembl" id="ENSVKKT00000019438.1">
    <property type="protein sequence ID" value="ENSVKKP00000018970.1"/>
    <property type="gene ID" value="ENSVKKG00000012897.1"/>
</dbReference>
<evidence type="ECO:0000313" key="1">
    <source>
        <dbReference type="Ensembl" id="ENSVKKP00000018970.1"/>
    </source>
</evidence>
<dbReference type="AlphaFoldDB" id="A0A8D2L9F7"/>
<name>A0A8D2L9F7_VARKO</name>
<accession>A0A8D2L9F7</accession>
<keyword evidence="2" id="KW-1185">Reference proteome</keyword>
<reference evidence="1" key="1">
    <citation type="submission" date="2025-08" db="UniProtKB">
        <authorList>
            <consortium name="Ensembl"/>
        </authorList>
    </citation>
    <scope>IDENTIFICATION</scope>
</reference>
<proteinExistence type="predicted"/>
<dbReference type="Proteomes" id="UP000694545">
    <property type="component" value="Unplaced"/>
</dbReference>
<organism evidence="1 2">
    <name type="scientific">Varanus komodoensis</name>
    <name type="common">Komodo dragon</name>
    <dbReference type="NCBI Taxonomy" id="61221"/>
    <lineage>
        <taxon>Eukaryota</taxon>
        <taxon>Metazoa</taxon>
        <taxon>Chordata</taxon>
        <taxon>Craniata</taxon>
        <taxon>Vertebrata</taxon>
        <taxon>Euteleostomi</taxon>
        <taxon>Lepidosauria</taxon>
        <taxon>Squamata</taxon>
        <taxon>Bifurcata</taxon>
        <taxon>Unidentata</taxon>
        <taxon>Episquamata</taxon>
        <taxon>Toxicofera</taxon>
        <taxon>Anguimorpha</taxon>
        <taxon>Paleoanguimorpha</taxon>
        <taxon>Varanoidea</taxon>
        <taxon>Varanidae</taxon>
        <taxon>Varanus</taxon>
    </lineage>
</organism>
<evidence type="ECO:0000313" key="2">
    <source>
        <dbReference type="Proteomes" id="UP000694545"/>
    </source>
</evidence>
<protein>
    <submittedName>
        <fullName evidence="1">Uncharacterized protein</fullName>
    </submittedName>
</protein>